<reference evidence="3" key="1">
    <citation type="submission" date="2013-09" db="EMBL/GenBank/DDBJ databases">
        <title>Corchorus olitorius genome sequencing.</title>
        <authorList>
            <person name="Alam M."/>
            <person name="Haque M.S."/>
            <person name="Islam M.S."/>
            <person name="Emdad E.M."/>
            <person name="Islam M.M."/>
            <person name="Ahmed B."/>
            <person name="Halim A."/>
            <person name="Hossen Q.M.M."/>
            <person name="Hossain M.Z."/>
            <person name="Ahmed R."/>
            <person name="Khan M.M."/>
            <person name="Islam R."/>
            <person name="Rashid M.M."/>
            <person name="Khan S.A."/>
            <person name="Rahman M.S."/>
            <person name="Alam M."/>
            <person name="Yahiya A.S."/>
            <person name="Khan M.S."/>
            <person name="Azam M.S."/>
            <person name="Haque T."/>
            <person name="Lashkar M.Z.H."/>
            <person name="Akhand A.I."/>
            <person name="Morshed G."/>
            <person name="Roy S."/>
            <person name="Uddin K.S."/>
            <person name="Rabeya T."/>
            <person name="Hossain A.S."/>
            <person name="Chowdhury A."/>
            <person name="Snigdha A.R."/>
            <person name="Mortoza M.S."/>
            <person name="Matin S.A."/>
            <person name="Hoque S.M.E."/>
            <person name="Islam M.K."/>
            <person name="Roy D.K."/>
            <person name="Haider R."/>
            <person name="Moosa M.M."/>
            <person name="Elias S.M."/>
            <person name="Hasan A.M."/>
            <person name="Jahan S."/>
            <person name="Shafiuddin M."/>
            <person name="Mahmood N."/>
            <person name="Shommy N.S."/>
        </authorList>
    </citation>
    <scope>NUCLEOTIDE SEQUENCE [LARGE SCALE GENOMIC DNA]</scope>
    <source>
        <strain evidence="3">cv. O-4</strain>
    </source>
</reference>
<feature type="compositionally biased region" description="Polar residues" evidence="1">
    <location>
        <begin position="49"/>
        <end position="65"/>
    </location>
</feature>
<keyword evidence="3" id="KW-1185">Reference proteome</keyword>
<organism evidence="2 3">
    <name type="scientific">Corchorus olitorius</name>
    <dbReference type="NCBI Taxonomy" id="93759"/>
    <lineage>
        <taxon>Eukaryota</taxon>
        <taxon>Viridiplantae</taxon>
        <taxon>Streptophyta</taxon>
        <taxon>Embryophyta</taxon>
        <taxon>Tracheophyta</taxon>
        <taxon>Spermatophyta</taxon>
        <taxon>Magnoliopsida</taxon>
        <taxon>eudicotyledons</taxon>
        <taxon>Gunneridae</taxon>
        <taxon>Pentapetalae</taxon>
        <taxon>rosids</taxon>
        <taxon>malvids</taxon>
        <taxon>Malvales</taxon>
        <taxon>Malvaceae</taxon>
        <taxon>Grewioideae</taxon>
        <taxon>Apeibeae</taxon>
        <taxon>Corchorus</taxon>
    </lineage>
</organism>
<feature type="region of interest" description="Disordered" evidence="1">
    <location>
        <begin position="1"/>
        <end position="29"/>
    </location>
</feature>
<comment type="caution">
    <text evidence="2">The sequence shown here is derived from an EMBL/GenBank/DDBJ whole genome shotgun (WGS) entry which is preliminary data.</text>
</comment>
<dbReference type="Proteomes" id="UP000187203">
    <property type="component" value="Unassembled WGS sequence"/>
</dbReference>
<dbReference type="EMBL" id="AWUE01020791">
    <property type="protein sequence ID" value="OMO66010.1"/>
    <property type="molecule type" value="Genomic_DNA"/>
</dbReference>
<evidence type="ECO:0000313" key="3">
    <source>
        <dbReference type="Proteomes" id="UP000187203"/>
    </source>
</evidence>
<evidence type="ECO:0000256" key="1">
    <source>
        <dbReference type="SAM" id="MobiDB-lite"/>
    </source>
</evidence>
<protein>
    <submittedName>
        <fullName evidence="2">Uncharacterized protein</fullName>
    </submittedName>
</protein>
<name>A0A1R3H6X5_9ROSI</name>
<proteinExistence type="predicted"/>
<feature type="region of interest" description="Disordered" evidence="1">
    <location>
        <begin position="41"/>
        <end position="65"/>
    </location>
</feature>
<accession>A0A1R3H6X5</accession>
<sequence>MSFPTFDGPSVKNPTPVERKRPRQELQQQKWYATVQAYKAKPNNERQNNRPLSFSLSYSQPSIPR</sequence>
<evidence type="ECO:0000313" key="2">
    <source>
        <dbReference type="EMBL" id="OMO66010.1"/>
    </source>
</evidence>
<gene>
    <name evidence="2" type="ORF">COLO4_30873</name>
</gene>
<dbReference type="AlphaFoldDB" id="A0A1R3H6X5"/>